<sequence length="280" mass="29575">MAGPTTADRGERHKPKSGPPRPPRGRSPRLPRPRVLIVTGVALLLGAATIWILYGSQWLRVERVATSGTGVLTPAQVRAAAAVPVGAPLISVDTGDIEDRLRRKLPRIDSVDVVRSWPHGIGLKVTEREPVLIAKSGANGKNGENREGGSNAGKFVEIDAKGVRFATVQKAPRGVPRLELTPDQAGAAASLRRFGPDRLVREAVRVAGDLPPAVARDTRAVRVRSYDDVSLDLSGGRTVVWGSGEKGDTKATTLTALMKAAPKARHFDVSVPTAPASSGS</sequence>
<evidence type="ECO:0000256" key="1">
    <source>
        <dbReference type="ARBA" id="ARBA00004370"/>
    </source>
</evidence>
<dbReference type="HAMAP" id="MF_00911">
    <property type="entry name" value="FtsQ_subfam"/>
    <property type="match status" value="1"/>
</dbReference>
<feature type="region of interest" description="Disordered" evidence="9">
    <location>
        <begin position="1"/>
        <end position="31"/>
    </location>
</feature>
<keyword evidence="4 8" id="KW-0812">Transmembrane</keyword>
<evidence type="ECO:0000313" key="11">
    <source>
        <dbReference type="EMBL" id="WTS15671.1"/>
    </source>
</evidence>
<evidence type="ECO:0000256" key="4">
    <source>
        <dbReference type="ARBA" id="ARBA00022692"/>
    </source>
</evidence>
<dbReference type="InterPro" id="IPR026579">
    <property type="entry name" value="FtsQ"/>
</dbReference>
<dbReference type="InterPro" id="IPR050487">
    <property type="entry name" value="FtsQ_DivIB"/>
</dbReference>
<dbReference type="PROSITE" id="PS51779">
    <property type="entry name" value="POTRA"/>
    <property type="match status" value="1"/>
</dbReference>
<comment type="subcellular location">
    <subcellularLocation>
        <location evidence="8">Cell membrane</location>
        <topology evidence="8">Single-pass type II membrane protein</topology>
    </subcellularLocation>
    <subcellularLocation>
        <location evidence="1">Membrane</location>
    </subcellularLocation>
    <text evidence="8">Localizes to the division septum.</text>
</comment>
<keyword evidence="2 8" id="KW-1003">Cell membrane</keyword>
<comment type="similarity">
    <text evidence="8">Belongs to the FtsQ/DivIB family. FtsQ subfamily.</text>
</comment>
<dbReference type="Pfam" id="PF08478">
    <property type="entry name" value="POTRA_1"/>
    <property type="match status" value="1"/>
</dbReference>
<dbReference type="GO" id="GO:0032153">
    <property type="term" value="C:cell division site"/>
    <property type="evidence" value="ECO:0007669"/>
    <property type="project" value="UniProtKB-UniRule"/>
</dbReference>
<dbReference type="GO" id="GO:0043093">
    <property type="term" value="P:FtsZ-dependent cytokinesis"/>
    <property type="evidence" value="ECO:0007669"/>
    <property type="project" value="UniProtKB-UniRule"/>
</dbReference>
<keyword evidence="3 8" id="KW-0132">Cell division</keyword>
<dbReference type="GO" id="GO:0090529">
    <property type="term" value="P:cell septum assembly"/>
    <property type="evidence" value="ECO:0007669"/>
    <property type="project" value="InterPro"/>
</dbReference>
<evidence type="ECO:0000256" key="6">
    <source>
        <dbReference type="ARBA" id="ARBA00023136"/>
    </source>
</evidence>
<dbReference type="GO" id="GO:0005886">
    <property type="term" value="C:plasma membrane"/>
    <property type="evidence" value="ECO:0007669"/>
    <property type="project" value="UniProtKB-SubCell"/>
</dbReference>
<name>A0AAU1UCN1_9ACTN</name>
<feature type="domain" description="POTRA" evidence="10">
    <location>
        <begin position="59"/>
        <end position="128"/>
    </location>
</feature>
<comment type="function">
    <text evidence="8">Essential cell division protein.</text>
</comment>
<reference evidence="11" key="1">
    <citation type="submission" date="2022-10" db="EMBL/GenBank/DDBJ databases">
        <title>The complete genomes of actinobacterial strains from the NBC collection.</title>
        <authorList>
            <person name="Joergensen T.S."/>
            <person name="Alvarez Arevalo M."/>
            <person name="Sterndorff E.B."/>
            <person name="Faurdal D."/>
            <person name="Vuksanovic O."/>
            <person name="Mourched A.-S."/>
            <person name="Charusanti P."/>
            <person name="Shaw S."/>
            <person name="Blin K."/>
            <person name="Weber T."/>
        </authorList>
    </citation>
    <scope>NUCLEOTIDE SEQUENCE</scope>
    <source>
        <strain evidence="11">NBC_00119</strain>
    </source>
</reference>
<proteinExistence type="inferred from homology"/>
<dbReference type="Gene3D" id="3.10.20.310">
    <property type="entry name" value="membrane protein fhac"/>
    <property type="match status" value="1"/>
</dbReference>
<accession>A0AAU1UCN1</accession>
<dbReference type="PANTHER" id="PTHR37820">
    <property type="entry name" value="CELL DIVISION PROTEIN DIVIB"/>
    <property type="match status" value="1"/>
</dbReference>
<evidence type="ECO:0000256" key="2">
    <source>
        <dbReference type="ARBA" id="ARBA00022475"/>
    </source>
</evidence>
<keyword evidence="5 8" id="KW-1133">Transmembrane helix</keyword>
<evidence type="ECO:0000259" key="10">
    <source>
        <dbReference type="PROSITE" id="PS51779"/>
    </source>
</evidence>
<organism evidence="11">
    <name type="scientific">Streptomyces sp. NBC_00119</name>
    <dbReference type="NCBI Taxonomy" id="2975659"/>
    <lineage>
        <taxon>Bacteria</taxon>
        <taxon>Bacillati</taxon>
        <taxon>Actinomycetota</taxon>
        <taxon>Actinomycetes</taxon>
        <taxon>Kitasatosporales</taxon>
        <taxon>Streptomycetaceae</taxon>
        <taxon>Streptomyces</taxon>
    </lineage>
</organism>
<dbReference type="PANTHER" id="PTHR37820:SF1">
    <property type="entry name" value="CELL DIVISION PROTEIN FTSQ"/>
    <property type="match status" value="1"/>
</dbReference>
<evidence type="ECO:0000256" key="3">
    <source>
        <dbReference type="ARBA" id="ARBA00022618"/>
    </source>
</evidence>
<evidence type="ECO:0000256" key="5">
    <source>
        <dbReference type="ARBA" id="ARBA00022989"/>
    </source>
</evidence>
<evidence type="ECO:0000256" key="8">
    <source>
        <dbReference type="HAMAP-Rule" id="MF_00911"/>
    </source>
</evidence>
<dbReference type="AlphaFoldDB" id="A0AAU1UCN1"/>
<dbReference type="EMBL" id="CP108195">
    <property type="protein sequence ID" value="WTS15671.1"/>
    <property type="molecule type" value="Genomic_DNA"/>
</dbReference>
<evidence type="ECO:0000256" key="7">
    <source>
        <dbReference type="ARBA" id="ARBA00023306"/>
    </source>
</evidence>
<gene>
    <name evidence="8" type="primary">ftsQ</name>
    <name evidence="11" type="ORF">OHU69_34300</name>
</gene>
<dbReference type="InterPro" id="IPR013685">
    <property type="entry name" value="POTRA_FtsQ_type"/>
</dbReference>
<protein>
    <recommendedName>
        <fullName evidence="8">Cell division protein FtsQ</fullName>
    </recommendedName>
</protein>
<keyword evidence="6 8" id="KW-0472">Membrane</keyword>
<feature type="transmembrane region" description="Helical" evidence="8">
    <location>
        <begin position="35"/>
        <end position="54"/>
    </location>
</feature>
<keyword evidence="7 8" id="KW-0131">Cell cycle</keyword>
<evidence type="ECO:0000256" key="9">
    <source>
        <dbReference type="SAM" id="MobiDB-lite"/>
    </source>
</evidence>
<dbReference type="InterPro" id="IPR034746">
    <property type="entry name" value="POTRA"/>
</dbReference>